<dbReference type="RefSeq" id="WP_119406098.1">
    <property type="nucleotide sequence ID" value="NZ_CP032869.1"/>
</dbReference>
<dbReference type="InterPro" id="IPR037523">
    <property type="entry name" value="VOC_core"/>
</dbReference>
<dbReference type="OrthoDB" id="66829at2"/>
<keyword evidence="3" id="KW-1185">Reference proteome</keyword>
<dbReference type="KEGG" id="muh:HYN43_022080"/>
<name>A0A494VQH8_9SPHI</name>
<sequence length="129" mass="14795">MQIIPLLKVSDMRAAIRHYTEVLDFLMTWPDDTPDSPVVDLGHEQMELQITTHESDRLFGSVIYVYTTDVDALFAKYKSRGLNTSAKPNSPVHQGPVDQTWGRREFYVTDVDGNTLRFCQNINMIKTDD</sequence>
<accession>A0A494VQH8</accession>
<dbReference type="InterPro" id="IPR004360">
    <property type="entry name" value="Glyas_Fos-R_dOase_dom"/>
</dbReference>
<dbReference type="Proteomes" id="UP000270046">
    <property type="component" value="Chromosome"/>
</dbReference>
<protein>
    <recommendedName>
        <fullName evidence="1">VOC domain-containing protein</fullName>
    </recommendedName>
</protein>
<organism evidence="2 3">
    <name type="scientific">Mucilaginibacter celer</name>
    <dbReference type="NCBI Taxonomy" id="2305508"/>
    <lineage>
        <taxon>Bacteria</taxon>
        <taxon>Pseudomonadati</taxon>
        <taxon>Bacteroidota</taxon>
        <taxon>Sphingobacteriia</taxon>
        <taxon>Sphingobacteriales</taxon>
        <taxon>Sphingobacteriaceae</taxon>
        <taxon>Mucilaginibacter</taxon>
    </lineage>
</organism>
<dbReference type="PROSITE" id="PS51819">
    <property type="entry name" value="VOC"/>
    <property type="match status" value="1"/>
</dbReference>
<dbReference type="SUPFAM" id="SSF54593">
    <property type="entry name" value="Glyoxalase/Bleomycin resistance protein/Dihydroxybiphenyl dioxygenase"/>
    <property type="match status" value="1"/>
</dbReference>
<reference evidence="2 3" key="1">
    <citation type="submission" date="2018-10" db="EMBL/GenBank/DDBJ databases">
        <title>Genome sequencing of Mucilaginibacter sp. HYN0043.</title>
        <authorList>
            <person name="Kim M."/>
            <person name="Yi H."/>
        </authorList>
    </citation>
    <scope>NUCLEOTIDE SEQUENCE [LARGE SCALE GENOMIC DNA]</scope>
    <source>
        <strain evidence="2 3">HYN0043</strain>
    </source>
</reference>
<gene>
    <name evidence="2" type="ORF">HYN43_022080</name>
</gene>
<dbReference type="InterPro" id="IPR029068">
    <property type="entry name" value="Glyas_Bleomycin-R_OHBP_Dase"/>
</dbReference>
<dbReference type="Gene3D" id="3.10.180.10">
    <property type="entry name" value="2,3-Dihydroxybiphenyl 1,2-Dioxygenase, domain 1"/>
    <property type="match status" value="1"/>
</dbReference>
<evidence type="ECO:0000259" key="1">
    <source>
        <dbReference type="PROSITE" id="PS51819"/>
    </source>
</evidence>
<evidence type="ECO:0000313" key="2">
    <source>
        <dbReference type="EMBL" id="AYL97816.1"/>
    </source>
</evidence>
<evidence type="ECO:0000313" key="3">
    <source>
        <dbReference type="Proteomes" id="UP000270046"/>
    </source>
</evidence>
<dbReference type="Pfam" id="PF00903">
    <property type="entry name" value="Glyoxalase"/>
    <property type="match status" value="1"/>
</dbReference>
<feature type="domain" description="VOC" evidence="1">
    <location>
        <begin position="1"/>
        <end position="121"/>
    </location>
</feature>
<dbReference type="EMBL" id="CP032869">
    <property type="protein sequence ID" value="AYL97816.1"/>
    <property type="molecule type" value="Genomic_DNA"/>
</dbReference>
<proteinExistence type="predicted"/>
<dbReference type="AlphaFoldDB" id="A0A494VQH8"/>